<dbReference type="Gene3D" id="3.30.70.1440">
    <property type="entry name" value="Multidrug efflux transporter AcrB pore domain"/>
    <property type="match status" value="1"/>
</dbReference>
<evidence type="ECO:0000256" key="1">
    <source>
        <dbReference type="SAM" id="Phobius"/>
    </source>
</evidence>
<accession>A0A7S8C6Q2</accession>
<dbReference type="GO" id="GO:0005886">
    <property type="term" value="C:plasma membrane"/>
    <property type="evidence" value="ECO:0007669"/>
    <property type="project" value="TreeGrafter"/>
</dbReference>
<feature type="transmembrane region" description="Helical" evidence="1">
    <location>
        <begin position="12"/>
        <end position="33"/>
    </location>
</feature>
<dbReference type="Gene3D" id="1.20.1640.10">
    <property type="entry name" value="Multidrug efflux transporter AcrB transmembrane domain"/>
    <property type="match status" value="2"/>
</dbReference>
<dbReference type="Pfam" id="PF00873">
    <property type="entry name" value="ACR_tran"/>
    <property type="match status" value="1"/>
</dbReference>
<proteinExistence type="predicted"/>
<dbReference type="EMBL" id="CP058214">
    <property type="protein sequence ID" value="QPC44410.1"/>
    <property type="molecule type" value="Genomic_DNA"/>
</dbReference>
<feature type="transmembrane region" description="Helical" evidence="1">
    <location>
        <begin position="866"/>
        <end position="886"/>
    </location>
</feature>
<dbReference type="Proteomes" id="UP000593594">
    <property type="component" value="Chromosome"/>
</dbReference>
<dbReference type="InterPro" id="IPR027463">
    <property type="entry name" value="AcrB_DN_DC_subdom"/>
</dbReference>
<feature type="transmembrane region" description="Helical" evidence="1">
    <location>
        <begin position="332"/>
        <end position="351"/>
    </location>
</feature>
<dbReference type="SUPFAM" id="SSF82693">
    <property type="entry name" value="Multidrug efflux transporter AcrB pore domain, PN1, PN2, PC1 and PC2 subdomains"/>
    <property type="match status" value="2"/>
</dbReference>
<keyword evidence="1" id="KW-0472">Membrane</keyword>
<organism evidence="2 3">
    <name type="scientific">Kaustia mangrovi</name>
    <dbReference type="NCBI Taxonomy" id="2593653"/>
    <lineage>
        <taxon>Bacteria</taxon>
        <taxon>Pseudomonadati</taxon>
        <taxon>Pseudomonadota</taxon>
        <taxon>Alphaproteobacteria</taxon>
        <taxon>Hyphomicrobiales</taxon>
        <taxon>Parvibaculaceae</taxon>
        <taxon>Kaustia</taxon>
    </lineage>
</organism>
<dbReference type="Gene3D" id="3.30.70.1320">
    <property type="entry name" value="Multidrug efflux transporter AcrB pore domain like"/>
    <property type="match status" value="1"/>
</dbReference>
<gene>
    <name evidence="2" type="ORF">HW532_17915</name>
</gene>
<keyword evidence="3" id="KW-1185">Reference proteome</keyword>
<protein>
    <submittedName>
        <fullName evidence="2">Efflux RND transporter permease subunit</fullName>
    </submittedName>
</protein>
<feature type="transmembrane region" description="Helical" evidence="1">
    <location>
        <begin position="460"/>
        <end position="482"/>
    </location>
</feature>
<dbReference type="Gene3D" id="3.30.2090.10">
    <property type="entry name" value="Multidrug efflux transporter AcrB TolC docking domain, DN and DC subdomains"/>
    <property type="match status" value="2"/>
</dbReference>
<feature type="transmembrane region" description="Helical" evidence="1">
    <location>
        <begin position="428"/>
        <end position="448"/>
    </location>
</feature>
<feature type="transmembrane region" description="Helical" evidence="1">
    <location>
        <begin position="530"/>
        <end position="550"/>
    </location>
</feature>
<dbReference type="AlphaFoldDB" id="A0A7S8C6Q2"/>
<dbReference type="RefSeq" id="WP_213161780.1">
    <property type="nucleotide sequence ID" value="NZ_CP058214.1"/>
</dbReference>
<reference evidence="2 3" key="1">
    <citation type="submission" date="2020-06" db="EMBL/GenBank/DDBJ databases">
        <title>Genome sequence of 2 isolates from Red Sea Mangroves.</title>
        <authorList>
            <person name="Sefrji F."/>
            <person name="Michoud G."/>
            <person name="Merlino G."/>
            <person name="Daffonchio D."/>
        </authorList>
    </citation>
    <scope>NUCLEOTIDE SEQUENCE [LARGE SCALE GENOMIC DNA]</scope>
    <source>
        <strain evidence="2 3">R1DC25</strain>
    </source>
</reference>
<dbReference type="PANTHER" id="PTHR32063:SF0">
    <property type="entry name" value="SWARMING MOTILITY PROTEIN SWRC"/>
    <property type="match status" value="1"/>
</dbReference>
<dbReference type="PRINTS" id="PR00702">
    <property type="entry name" value="ACRIFLAVINRP"/>
</dbReference>
<dbReference type="PANTHER" id="PTHR32063">
    <property type="match status" value="1"/>
</dbReference>
<evidence type="ECO:0000313" key="3">
    <source>
        <dbReference type="Proteomes" id="UP000593594"/>
    </source>
</evidence>
<feature type="transmembrane region" description="Helical" evidence="1">
    <location>
        <begin position="919"/>
        <end position="941"/>
    </location>
</feature>
<dbReference type="SUPFAM" id="SSF82714">
    <property type="entry name" value="Multidrug efflux transporter AcrB TolC docking domain, DN and DC subdomains"/>
    <property type="match status" value="2"/>
</dbReference>
<feature type="transmembrane region" description="Helical" evidence="1">
    <location>
        <begin position="969"/>
        <end position="985"/>
    </location>
</feature>
<name>A0A7S8C6Q2_9HYPH</name>
<keyword evidence="1" id="KW-0812">Transmembrane</keyword>
<dbReference type="Gene3D" id="3.30.70.1430">
    <property type="entry name" value="Multidrug efflux transporter AcrB pore domain"/>
    <property type="match status" value="2"/>
</dbReference>
<feature type="transmembrane region" description="Helical" evidence="1">
    <location>
        <begin position="358"/>
        <end position="379"/>
    </location>
</feature>
<feature type="transmembrane region" description="Helical" evidence="1">
    <location>
        <begin position="893"/>
        <end position="913"/>
    </location>
</feature>
<sequence length="1062" mass="114376">MMSALDAILSRPRTVLSLMVVMVIAGIVSYVTIPKEARPDIQIPAFYISIALQGVSPEDGERLLVKPMEAELRGLSGLKEITSIATQGHASIIVEFEPEVDLDVASQKVREKVDIAKAELPTSAEEPVVNEINLSLFPTIIVALSGNVPERTLYRLARSLQDEIETVPSVLEANLAGQREELLEVVIDRMALQSYGILQQELIAAVTQNNQLVAAGDIDTGEGRFSIKVPGLFETARDVYAIPVKVSDGTVVTLGQVAEIRRTFKDATSYARFNGEPAITISVVKRIGENIIETNQAVRDAVNAATADWPSNVHVDYALDESEVIYQMLGSLQSAIMTAMALVLIIVVAALGIRSGLLVGLAIPTSFMVSFLIVEMAGLTINNMLLFGMVLTVGMLVDGAIVITEYADRKMAEGLVRGEAYRLAAKRMFWPVASSTATTLAAFLPMLFWPGVTGKFMANLPITVVVVLTASLITAMIFLPVLGSLIGKSEQADDVTLKRLAGQDSGDLGTLPGFTGAYIRLLQRLVRHPGPVLVAAVLILGGIFAGYGAFNNGVTFFVETEPQQASIYIRARGNLSAGEQLTLTREVEDVVRAMNGIETIATSAGNGGRSMGFGDNGGDTPLDVIGKLLIELGPYEERRPGQEILQDIRERAAEIPGIIVEVRAQEDGPPTGKDIQVEVRSQERAKVAAAARRVREHMEDAMTGLTDIEDDSSLPGIDWALTIDREEAGRFGADIASVGALVQLVTNGVLVSTYRPDDARDEVDIRVRLPEGERSVARLDELRLQTPNGLVPIANFVERTPQPAVDTLFRRDGKPSIVVKANAAAGVLADDKVREIRAWMDTQDWPAGVQFSFGGADEGQKESQAFLVKALLVSIFMMFLILVTQFNSFYHTALTLSTVVMSVAGVLLGMLATGQPFSVIMTGTGIVALAGIVVNNAIVLIDTYQRLLEAGYEALDAVVRTCAQRLRPVLLTTVTTIFGLLPMALQVDVDFVNRSVDIGSISSSWWVQLATAIISGLAFATLLTLLLIPVLLAAPTVWRRSLAGRRARRRGETRDTAADPAS</sequence>
<dbReference type="SUPFAM" id="SSF82866">
    <property type="entry name" value="Multidrug efflux transporter AcrB transmembrane domain"/>
    <property type="match status" value="2"/>
</dbReference>
<feature type="transmembrane region" description="Helical" evidence="1">
    <location>
        <begin position="385"/>
        <end position="407"/>
    </location>
</feature>
<dbReference type="InterPro" id="IPR001036">
    <property type="entry name" value="Acrflvin-R"/>
</dbReference>
<dbReference type="GO" id="GO:0042910">
    <property type="term" value="F:xenobiotic transmembrane transporter activity"/>
    <property type="evidence" value="ECO:0007669"/>
    <property type="project" value="TreeGrafter"/>
</dbReference>
<evidence type="ECO:0000313" key="2">
    <source>
        <dbReference type="EMBL" id="QPC44410.1"/>
    </source>
</evidence>
<keyword evidence="1" id="KW-1133">Transmembrane helix</keyword>
<dbReference type="KEGG" id="kmn:HW532_17915"/>
<feature type="transmembrane region" description="Helical" evidence="1">
    <location>
        <begin position="1005"/>
        <end position="1038"/>
    </location>
</feature>